<keyword evidence="4" id="KW-0597">Phosphoprotein</keyword>
<dbReference type="KEGG" id="els:105013988"/>
<feature type="region of interest" description="Disordered" evidence="8">
    <location>
        <begin position="441"/>
        <end position="607"/>
    </location>
</feature>
<feature type="compositionally biased region" description="Low complexity" evidence="8">
    <location>
        <begin position="524"/>
        <end position="540"/>
    </location>
</feature>
<dbReference type="AlphaFoldDB" id="A0A3P8Y0Z9"/>
<comment type="subcellular location">
    <subcellularLocation>
        <location evidence="1">Cell projection</location>
    </subcellularLocation>
    <subcellularLocation>
        <location evidence="2">Cytoplasm</location>
    </subcellularLocation>
</comment>
<organism evidence="10 11">
    <name type="scientific">Esox lucius</name>
    <name type="common">Northern pike</name>
    <dbReference type="NCBI Taxonomy" id="8010"/>
    <lineage>
        <taxon>Eukaryota</taxon>
        <taxon>Metazoa</taxon>
        <taxon>Chordata</taxon>
        <taxon>Craniata</taxon>
        <taxon>Vertebrata</taxon>
        <taxon>Euteleostomi</taxon>
        <taxon>Actinopterygii</taxon>
        <taxon>Neopterygii</taxon>
        <taxon>Teleostei</taxon>
        <taxon>Protacanthopterygii</taxon>
        <taxon>Esociformes</taxon>
        <taxon>Esocidae</taxon>
        <taxon>Esox</taxon>
    </lineage>
</organism>
<evidence type="ECO:0000256" key="6">
    <source>
        <dbReference type="ARBA" id="ARBA00023273"/>
    </source>
</evidence>
<dbReference type="PANTHER" id="PTHR23166:SF9">
    <property type="entry name" value="CTTNBP2 N-TERMINAL-LIKE PROTEIN"/>
    <property type="match status" value="1"/>
</dbReference>
<feature type="region of interest" description="Disordered" evidence="8">
    <location>
        <begin position="286"/>
        <end position="419"/>
    </location>
</feature>
<evidence type="ECO:0000256" key="8">
    <source>
        <dbReference type="SAM" id="MobiDB-lite"/>
    </source>
</evidence>
<evidence type="ECO:0000256" key="7">
    <source>
        <dbReference type="SAM" id="Coils"/>
    </source>
</evidence>
<feature type="compositionally biased region" description="Low complexity" evidence="8">
    <location>
        <begin position="561"/>
        <end position="573"/>
    </location>
</feature>
<reference evidence="10" key="3">
    <citation type="submission" date="2025-08" db="UniProtKB">
        <authorList>
            <consortium name="Ensembl"/>
        </authorList>
    </citation>
    <scope>IDENTIFICATION</scope>
</reference>
<dbReference type="Pfam" id="PF09727">
    <property type="entry name" value="CortBP2"/>
    <property type="match status" value="1"/>
</dbReference>
<feature type="region of interest" description="Disordered" evidence="8">
    <location>
        <begin position="69"/>
        <end position="91"/>
    </location>
</feature>
<feature type="compositionally biased region" description="Polar residues" evidence="8">
    <location>
        <begin position="73"/>
        <end position="84"/>
    </location>
</feature>
<accession>A0A3P8Y0Z9</accession>
<dbReference type="Bgee" id="ENSELUG00000010842">
    <property type="expression patterns" value="Expressed in pharyngeal gill and 15 other cell types or tissues"/>
</dbReference>
<feature type="domain" description="Cortactin-binding protein-2 N-terminal" evidence="9">
    <location>
        <begin position="11"/>
        <end position="202"/>
    </location>
</feature>
<dbReference type="GeneTree" id="ENSGT00950000182852"/>
<protein>
    <recommendedName>
        <fullName evidence="9">Cortactin-binding protein-2 N-terminal domain-containing protein</fullName>
    </recommendedName>
</protein>
<dbReference type="STRING" id="8010.ENSELUP00000010351"/>
<name>A0A3P8Y0Z9_ESOLU</name>
<evidence type="ECO:0000256" key="3">
    <source>
        <dbReference type="ARBA" id="ARBA00022490"/>
    </source>
</evidence>
<dbReference type="Ensembl" id="ENSELUT00000002288.3">
    <property type="protein sequence ID" value="ENSELUP00000010351.2"/>
    <property type="gene ID" value="ENSELUG00000010842.3"/>
</dbReference>
<dbReference type="PANTHER" id="PTHR23166">
    <property type="entry name" value="FILAMIN/GPBP-INTERACTING PROTEIN"/>
    <property type="match status" value="1"/>
</dbReference>
<evidence type="ECO:0000313" key="11">
    <source>
        <dbReference type="Proteomes" id="UP000265140"/>
    </source>
</evidence>
<feature type="compositionally biased region" description="Low complexity" evidence="8">
    <location>
        <begin position="446"/>
        <end position="457"/>
    </location>
</feature>
<dbReference type="InterPro" id="IPR050719">
    <property type="entry name" value="Cortactin-Actin_Reg"/>
</dbReference>
<evidence type="ECO:0000313" key="10">
    <source>
        <dbReference type="Ensembl" id="ENSELUP00000010351.2"/>
    </source>
</evidence>
<dbReference type="Proteomes" id="UP000265140">
    <property type="component" value="Chromosome 12"/>
</dbReference>
<dbReference type="InterPro" id="IPR019131">
    <property type="entry name" value="Cortactin-binding_p2_N"/>
</dbReference>
<feature type="compositionally biased region" description="Polar residues" evidence="8">
    <location>
        <begin position="487"/>
        <end position="503"/>
    </location>
</feature>
<keyword evidence="11" id="KW-1185">Reference proteome</keyword>
<evidence type="ECO:0000256" key="5">
    <source>
        <dbReference type="ARBA" id="ARBA00023054"/>
    </source>
</evidence>
<feature type="compositionally biased region" description="Acidic residues" evidence="8">
    <location>
        <begin position="291"/>
        <end position="302"/>
    </location>
</feature>
<dbReference type="RefSeq" id="XP_010874211.2">
    <property type="nucleotide sequence ID" value="XM_010875909.4"/>
</dbReference>
<dbReference type="GO" id="GO:0042995">
    <property type="term" value="C:cell projection"/>
    <property type="evidence" value="ECO:0007669"/>
    <property type="project" value="UniProtKB-SubCell"/>
</dbReference>
<evidence type="ECO:0000256" key="4">
    <source>
        <dbReference type="ARBA" id="ARBA00022553"/>
    </source>
</evidence>
<proteinExistence type="predicted"/>
<feature type="compositionally biased region" description="Low complexity" evidence="8">
    <location>
        <begin position="394"/>
        <end position="416"/>
    </location>
</feature>
<reference evidence="10" key="4">
    <citation type="submission" date="2025-09" db="UniProtKB">
        <authorList>
            <consortium name="Ensembl"/>
        </authorList>
    </citation>
    <scope>IDENTIFICATION</scope>
</reference>
<reference evidence="10" key="2">
    <citation type="submission" date="2020-02" db="EMBL/GenBank/DDBJ databases">
        <title>Esox lucius (northern pike) genome, fEsoLuc1, primary haplotype.</title>
        <authorList>
            <person name="Myers G."/>
            <person name="Karagic N."/>
            <person name="Meyer A."/>
            <person name="Pippel M."/>
            <person name="Reichard M."/>
            <person name="Winkler S."/>
            <person name="Tracey A."/>
            <person name="Sims Y."/>
            <person name="Howe K."/>
            <person name="Rhie A."/>
            <person name="Formenti G."/>
            <person name="Durbin R."/>
            <person name="Fedrigo O."/>
            <person name="Jarvis E.D."/>
        </authorList>
    </citation>
    <scope>NUCLEOTIDE SEQUENCE [LARGE SCALE GENOMIC DNA]</scope>
</reference>
<reference evidence="11" key="1">
    <citation type="journal article" date="2014" name="PLoS ONE">
        <title>The genome and linkage map of the northern pike (Esox lucius): conserved synteny revealed between the salmonid sister group and the Neoteleostei.</title>
        <authorList>
            <person name="Rondeau E.B."/>
            <person name="Minkley D.R."/>
            <person name="Leong J.S."/>
            <person name="Messmer A.M."/>
            <person name="Jantzen J.R."/>
            <person name="von Schalburg K.R."/>
            <person name="Lemon C."/>
            <person name="Bird N.H."/>
            <person name="Koop B.F."/>
        </authorList>
    </citation>
    <scope>NUCLEOTIDE SEQUENCE</scope>
</reference>
<keyword evidence="6" id="KW-0966">Cell projection</keyword>
<evidence type="ECO:0000256" key="2">
    <source>
        <dbReference type="ARBA" id="ARBA00004496"/>
    </source>
</evidence>
<evidence type="ECO:0000259" key="9">
    <source>
        <dbReference type="Pfam" id="PF09727"/>
    </source>
</evidence>
<dbReference type="GeneID" id="105013988"/>
<feature type="compositionally biased region" description="Low complexity" evidence="8">
    <location>
        <begin position="375"/>
        <end position="387"/>
    </location>
</feature>
<dbReference type="OMA" id="VECSTVQ"/>
<dbReference type="InParanoid" id="A0A3P8Y0Z9"/>
<dbReference type="GO" id="GO:0005737">
    <property type="term" value="C:cytoplasm"/>
    <property type="evidence" value="ECO:0007669"/>
    <property type="project" value="UniProtKB-SubCell"/>
</dbReference>
<keyword evidence="3" id="KW-0963">Cytoplasm</keyword>
<feature type="coiled-coil region" evidence="7">
    <location>
        <begin position="151"/>
        <end position="181"/>
    </location>
</feature>
<evidence type="ECO:0000256" key="1">
    <source>
        <dbReference type="ARBA" id="ARBA00004316"/>
    </source>
</evidence>
<keyword evidence="5 7" id="KW-0175">Coiled coil</keyword>
<feature type="compositionally biased region" description="Basic and acidic residues" evidence="8">
    <location>
        <begin position="303"/>
        <end position="313"/>
    </location>
</feature>
<sequence length="607" mass="66400">MKGLMMNVETLSRPELLTLLSILEGELEAQDTVIHTLRAHHRDSFLQERYGQYDLSDPFLALQRDSQAMDDWSPSNHSDTQSHPRGSAVGPNPLAVLKLVMAHCKRMQERMMGQLAAAESRHRRVIADMEQEKRLHMLESAQNSDVTFVLEKEREKLLQQLEAERATVQRLQKEQERAVGKAEESLSQQQQLSSALTLELQRTTSQALEETQRASQLCLRLQEESSTAESLRDALEAEKGRAARLEARAEGLLAEFDTEREQFKARIRREEERSRELEREVEELRRRLEGGGEEGTVEEEQEKDSKQLEESPHSKTAKVSTGIQTDHDGKASIALKVTPVSKVNGHHPILLRDSDPPQEEGDVESVGAENGPGVSLPSPLHTHLPQQHPHHPHNLSPSSTASSSLSSSPISSPTLTKRLVSPGGFIASSYQAGVNQRFHAARHRFQAQAEQEQLQQASTAPLSPRELSPATTPVPPPPENSAAKQLARNTVTQVLSRFTSQQAGAKLPPPNSSPFGTDYRSLASSPSGGKMSPGGPLSPGIRSPLTPRSEKCHLPPVARKPGMSPTPGSPGTTARASLFPELTGGCGLSSNGQEEAKEPDLILSSGS</sequence>
<dbReference type="OrthoDB" id="6021133at2759"/>